<dbReference type="InterPro" id="IPR011333">
    <property type="entry name" value="SKP1/BTB/POZ_sf"/>
</dbReference>
<sequence>MKSLKDHLSYFINCNELADVKFLIGKKNKEMYGHQLILSINSQMWKSMFYTMKWSEMDNKKIAVVKIPEQKPKIFAKFLQYCYTGSVKITMESVLPLYKLSDKYLMEDLKELCVFYLESNIINSMCFQFYEKILELNDQNLIGWINNLIKKNSRYFFSLNGAFYGIKYQTLKRLLMNPNYDCHEIEFFHRIEETKLKFAEKCKLVKLLHFDLIGSKGIKKIKKTELGMYWIKKEKMKRKKKLEIQKKILKKKILLLKNSKLYSMLTKSLRFRNSNNEEKCRTMKAPLRADQVRVLIMTTTTYLKYLNDIMESITSQGILRKNVSILNVNLKTVTLNELRIFDTIFVFSYKPFLKSIYYGKLLKNFLKLGKGIVICASDSLRAKHVRSLQGEITSLEYLPFKPGKLIHRVQASLGKVHHPDHPIMKGVNSFDGGSDSFRIKTKLISPNATVIAEWSDGVPLIALKKNQIENDLNGCVIVLNIWPVSDSVRNNNTFWLQNTDGKKIISNSILYSVNF</sequence>
<evidence type="ECO:0000259" key="2">
    <source>
        <dbReference type="PROSITE" id="PS50097"/>
    </source>
</evidence>
<evidence type="ECO:0000313" key="4">
    <source>
        <dbReference type="Proteomes" id="UP001150062"/>
    </source>
</evidence>
<feature type="coiled-coil region" evidence="1">
    <location>
        <begin position="232"/>
        <end position="259"/>
    </location>
</feature>
<dbReference type="InterPro" id="IPR029062">
    <property type="entry name" value="Class_I_gatase-like"/>
</dbReference>
<evidence type="ECO:0000313" key="3">
    <source>
        <dbReference type="EMBL" id="KAJ6227976.1"/>
    </source>
</evidence>
<dbReference type="SUPFAM" id="SSF52317">
    <property type="entry name" value="Class I glutamine amidotransferase-like"/>
    <property type="match status" value="1"/>
</dbReference>
<dbReference type="PANTHER" id="PTHR24410:SF23">
    <property type="entry name" value="BTB DOMAIN-CONTAINING PROTEIN-RELATED"/>
    <property type="match status" value="1"/>
</dbReference>
<dbReference type="InterPro" id="IPR051481">
    <property type="entry name" value="BTB-POZ/Galectin-3-binding"/>
</dbReference>
<dbReference type="PANTHER" id="PTHR24410">
    <property type="entry name" value="HL07962P-RELATED"/>
    <property type="match status" value="1"/>
</dbReference>
<feature type="domain" description="BTB" evidence="2">
    <location>
        <begin position="18"/>
        <end position="91"/>
    </location>
</feature>
<organism evidence="3 4">
    <name type="scientific">Anaeramoeba flamelloides</name>
    <dbReference type="NCBI Taxonomy" id="1746091"/>
    <lineage>
        <taxon>Eukaryota</taxon>
        <taxon>Metamonada</taxon>
        <taxon>Anaeramoebidae</taxon>
        <taxon>Anaeramoeba</taxon>
    </lineage>
</organism>
<evidence type="ECO:0000256" key="1">
    <source>
        <dbReference type="SAM" id="Coils"/>
    </source>
</evidence>
<dbReference type="Proteomes" id="UP001150062">
    <property type="component" value="Unassembled WGS sequence"/>
</dbReference>
<dbReference type="Gene3D" id="3.30.710.10">
    <property type="entry name" value="Potassium Channel Kv1.1, Chain A"/>
    <property type="match status" value="1"/>
</dbReference>
<dbReference type="EMBL" id="JAOAOG010000331">
    <property type="protein sequence ID" value="KAJ6227976.1"/>
    <property type="molecule type" value="Genomic_DNA"/>
</dbReference>
<accession>A0ABQ8X5Y8</accession>
<protein>
    <submittedName>
        <fullName evidence="3">Btb (Poz) domain-containing 2a-related</fullName>
    </submittedName>
</protein>
<dbReference type="PROSITE" id="PS50097">
    <property type="entry name" value="BTB"/>
    <property type="match status" value="1"/>
</dbReference>
<dbReference type="InterPro" id="IPR000210">
    <property type="entry name" value="BTB/POZ_dom"/>
</dbReference>
<proteinExistence type="predicted"/>
<dbReference type="Pfam" id="PF00651">
    <property type="entry name" value="BTB"/>
    <property type="match status" value="1"/>
</dbReference>
<keyword evidence="4" id="KW-1185">Reference proteome</keyword>
<name>A0ABQ8X5Y8_9EUKA</name>
<reference evidence="3" key="1">
    <citation type="submission" date="2022-08" db="EMBL/GenBank/DDBJ databases">
        <title>Novel sulfate-reducing endosymbionts in the free-living metamonad Anaeramoeba.</title>
        <authorList>
            <person name="Jerlstrom-Hultqvist J."/>
            <person name="Cepicka I."/>
            <person name="Gallot-Lavallee L."/>
            <person name="Salas-Leiva D."/>
            <person name="Curtis B.A."/>
            <person name="Zahonova K."/>
            <person name="Pipaliya S."/>
            <person name="Dacks J."/>
            <person name="Roger A.J."/>
        </authorList>
    </citation>
    <scope>NUCLEOTIDE SEQUENCE</scope>
    <source>
        <strain evidence="3">Schooner1</strain>
    </source>
</reference>
<gene>
    <name evidence="3" type="ORF">M0813_09391</name>
</gene>
<keyword evidence="1" id="KW-0175">Coiled coil</keyword>
<comment type="caution">
    <text evidence="3">The sequence shown here is derived from an EMBL/GenBank/DDBJ whole genome shotgun (WGS) entry which is preliminary data.</text>
</comment>
<dbReference type="SUPFAM" id="SSF54695">
    <property type="entry name" value="POZ domain"/>
    <property type="match status" value="1"/>
</dbReference>
<dbReference type="SMART" id="SM00225">
    <property type="entry name" value="BTB"/>
    <property type="match status" value="1"/>
</dbReference>